<feature type="transmembrane region" description="Helical" evidence="8">
    <location>
        <begin position="347"/>
        <end position="368"/>
    </location>
</feature>
<keyword evidence="10" id="KW-1185">Reference proteome</keyword>
<sequence length="505" mass="55961">MNHAGRNRSIFKTVFSVSSVLLIAKLLGFVKQIVVANAFGATADTDVISLSQGIITDFEFLIAQTMITAFIPIYISVKENNQDEKHFVSNVLKIFGIISILISSLIFAFSPMVSKIIAPSYSGEIFDSLVHNVRIYAFSLVILVITAIFNALLKGNDSFLPGEITSVNQSLVFIVCIILFTNSLGVQTLILSFLLYAAVNLFYLGMYSKKYWRFELRGFTFDDNVKRLLKMIAPLLFSYAMVYINQLVDKILATELGGGTVTAMSYSAVLTNFITGFTGAVCGIAFTRIAQNIARKDDEKTALIIRYFITFFVTILIPVTIISIVNAKDIVTAVYGRGAFDSAAIESSTYALMGYGGMFIPCALRELFTRLQYGYQDSRGPTINSTISIVVNIILSIVLSRFWGILGITVASTISVLISAVMNIVSSRKHNRYLKISDFKQDMIFWLIGIGACICVKVLICKYINIQNTYARFCITAMITLSIYGVVVLPVILRVLKGRNLYRNS</sequence>
<dbReference type="Proteomes" id="UP000236311">
    <property type="component" value="Unassembled WGS sequence"/>
</dbReference>
<dbReference type="RefSeq" id="WP_103238545.1">
    <property type="nucleotide sequence ID" value="NZ_JANJZD010000005.1"/>
</dbReference>
<feature type="transmembrane region" description="Helical" evidence="8">
    <location>
        <begin position="264"/>
        <end position="286"/>
    </location>
</feature>
<evidence type="ECO:0000256" key="5">
    <source>
        <dbReference type="ARBA" id="ARBA00022984"/>
    </source>
</evidence>
<feature type="transmembrane region" description="Helical" evidence="8">
    <location>
        <begin position="54"/>
        <end position="75"/>
    </location>
</feature>
<dbReference type="GO" id="GO:0009252">
    <property type="term" value="P:peptidoglycan biosynthetic process"/>
    <property type="evidence" value="ECO:0007669"/>
    <property type="project" value="UniProtKB-KW"/>
</dbReference>
<keyword evidence="7 8" id="KW-0472">Membrane</keyword>
<feature type="transmembrane region" description="Helical" evidence="8">
    <location>
        <begin position="380"/>
        <end position="399"/>
    </location>
</feature>
<feature type="transmembrane region" description="Helical" evidence="8">
    <location>
        <begin position="470"/>
        <end position="496"/>
    </location>
</feature>
<evidence type="ECO:0000256" key="8">
    <source>
        <dbReference type="SAM" id="Phobius"/>
    </source>
</evidence>
<reference evidence="9 10" key="1">
    <citation type="submission" date="2018-01" db="EMBL/GenBank/DDBJ databases">
        <authorList>
            <person name="Gaut B.S."/>
            <person name="Morton B.R."/>
            <person name="Clegg M.T."/>
            <person name="Duvall M.R."/>
        </authorList>
    </citation>
    <scope>NUCLEOTIDE SEQUENCE [LARGE SCALE GENOMIC DNA]</scope>
    <source>
        <strain evidence="9">GP69</strain>
    </source>
</reference>
<evidence type="ECO:0000313" key="10">
    <source>
        <dbReference type="Proteomes" id="UP000236311"/>
    </source>
</evidence>
<dbReference type="OrthoDB" id="9804143at2"/>
<feature type="transmembrane region" description="Helical" evidence="8">
    <location>
        <begin position="160"/>
        <end position="180"/>
    </location>
</feature>
<dbReference type="GO" id="GO:0008360">
    <property type="term" value="P:regulation of cell shape"/>
    <property type="evidence" value="ECO:0007669"/>
    <property type="project" value="UniProtKB-KW"/>
</dbReference>
<dbReference type="PANTHER" id="PTHR47019">
    <property type="entry name" value="LIPID II FLIPPASE MURJ"/>
    <property type="match status" value="1"/>
</dbReference>
<keyword evidence="5" id="KW-0573">Peptidoglycan synthesis</keyword>
<feature type="transmembrane region" description="Helical" evidence="8">
    <location>
        <begin position="228"/>
        <end position="244"/>
    </location>
</feature>
<evidence type="ECO:0000256" key="2">
    <source>
        <dbReference type="ARBA" id="ARBA00022475"/>
    </source>
</evidence>
<dbReference type="GO" id="GO:0034204">
    <property type="term" value="P:lipid translocation"/>
    <property type="evidence" value="ECO:0007669"/>
    <property type="project" value="TreeGrafter"/>
</dbReference>
<name>A0A2K4ZDB3_9FIRM</name>
<dbReference type="GO" id="GO:0015648">
    <property type="term" value="F:lipid-linked peptidoglycan transporter activity"/>
    <property type="evidence" value="ECO:0007669"/>
    <property type="project" value="TreeGrafter"/>
</dbReference>
<proteinExistence type="predicted"/>
<feature type="transmembrane region" description="Helical" evidence="8">
    <location>
        <begin position="445"/>
        <end position="464"/>
    </location>
</feature>
<evidence type="ECO:0000256" key="3">
    <source>
        <dbReference type="ARBA" id="ARBA00022692"/>
    </source>
</evidence>
<dbReference type="EMBL" id="OFSM01000005">
    <property type="protein sequence ID" value="SOY28448.1"/>
    <property type="molecule type" value="Genomic_DNA"/>
</dbReference>
<keyword evidence="4" id="KW-0133">Cell shape</keyword>
<feature type="transmembrane region" description="Helical" evidence="8">
    <location>
        <begin position="12"/>
        <end position="34"/>
    </location>
</feature>
<feature type="transmembrane region" description="Helical" evidence="8">
    <location>
        <begin position="87"/>
        <end position="113"/>
    </location>
</feature>
<evidence type="ECO:0000256" key="6">
    <source>
        <dbReference type="ARBA" id="ARBA00022989"/>
    </source>
</evidence>
<dbReference type="InterPro" id="IPR051050">
    <property type="entry name" value="Lipid_II_flippase_MurJ/MviN"/>
</dbReference>
<gene>
    <name evidence="9" type="primary">murJ</name>
    <name evidence="9" type="ORF">AMURIS_01155</name>
</gene>
<keyword evidence="3 8" id="KW-0812">Transmembrane</keyword>
<accession>A0A2K4ZDB3</accession>
<dbReference type="InterPro" id="IPR004268">
    <property type="entry name" value="MurJ"/>
</dbReference>
<feature type="transmembrane region" description="Helical" evidence="8">
    <location>
        <begin position="186"/>
        <end position="207"/>
    </location>
</feature>
<keyword evidence="2" id="KW-1003">Cell membrane</keyword>
<feature type="transmembrane region" description="Helical" evidence="8">
    <location>
        <begin position="133"/>
        <end position="153"/>
    </location>
</feature>
<feature type="transmembrane region" description="Helical" evidence="8">
    <location>
        <begin position="307"/>
        <end position="327"/>
    </location>
</feature>
<dbReference type="GO" id="GO:0005886">
    <property type="term" value="C:plasma membrane"/>
    <property type="evidence" value="ECO:0007669"/>
    <property type="project" value="UniProtKB-SubCell"/>
</dbReference>
<comment type="subcellular location">
    <subcellularLocation>
        <location evidence="1">Cell membrane</location>
        <topology evidence="1">Multi-pass membrane protein</topology>
    </subcellularLocation>
</comment>
<evidence type="ECO:0000256" key="7">
    <source>
        <dbReference type="ARBA" id="ARBA00023136"/>
    </source>
</evidence>
<evidence type="ECO:0000256" key="4">
    <source>
        <dbReference type="ARBA" id="ARBA00022960"/>
    </source>
</evidence>
<feature type="transmembrane region" description="Helical" evidence="8">
    <location>
        <begin position="405"/>
        <end position="425"/>
    </location>
</feature>
<organism evidence="9 10">
    <name type="scientific">Acetatifactor muris</name>
    <dbReference type="NCBI Taxonomy" id="879566"/>
    <lineage>
        <taxon>Bacteria</taxon>
        <taxon>Bacillati</taxon>
        <taxon>Bacillota</taxon>
        <taxon>Clostridia</taxon>
        <taxon>Lachnospirales</taxon>
        <taxon>Lachnospiraceae</taxon>
        <taxon>Acetatifactor</taxon>
    </lineage>
</organism>
<evidence type="ECO:0000313" key="9">
    <source>
        <dbReference type="EMBL" id="SOY28448.1"/>
    </source>
</evidence>
<dbReference type="AlphaFoldDB" id="A0A2K4ZDB3"/>
<protein>
    <submittedName>
        <fullName evidence="9">Putative peptidoglycan biosynthesis protein MurJ</fullName>
    </submittedName>
</protein>
<keyword evidence="6 8" id="KW-1133">Transmembrane helix</keyword>
<dbReference type="Pfam" id="PF03023">
    <property type="entry name" value="MurJ"/>
    <property type="match status" value="1"/>
</dbReference>
<dbReference type="PANTHER" id="PTHR47019:SF1">
    <property type="entry name" value="LIPID II FLIPPASE MURJ"/>
    <property type="match status" value="1"/>
</dbReference>
<evidence type="ECO:0000256" key="1">
    <source>
        <dbReference type="ARBA" id="ARBA00004651"/>
    </source>
</evidence>